<sequence>MLIWIALAIWIIWKVFVIVGDMAERRGQDRFLWQVTAVFINPISAMLLLWIFCRVKPGWHNR</sequence>
<dbReference type="EMBL" id="AAMS01000003">
    <property type="protein sequence ID" value="EAQ07074.1"/>
    <property type="molecule type" value="Genomic_DNA"/>
</dbReference>
<gene>
    <name evidence="2" type="ORF">SKA53_01721</name>
</gene>
<comment type="caution">
    <text evidence="2">The sequence shown here is derived from an EMBL/GenBank/DDBJ whole genome shotgun (WGS) entry which is preliminary data.</text>
</comment>
<evidence type="ECO:0000313" key="2">
    <source>
        <dbReference type="EMBL" id="EAQ07074.1"/>
    </source>
</evidence>
<accession>A3V3L7</accession>
<evidence type="ECO:0000256" key="1">
    <source>
        <dbReference type="SAM" id="Phobius"/>
    </source>
</evidence>
<dbReference type="Proteomes" id="UP000004507">
    <property type="component" value="Unassembled WGS sequence"/>
</dbReference>
<feature type="transmembrane region" description="Helical" evidence="1">
    <location>
        <begin position="33"/>
        <end position="53"/>
    </location>
</feature>
<name>A3V3L7_9RHOB</name>
<dbReference type="HOGENOM" id="CLU_2898861_0_0_5"/>
<dbReference type="STRING" id="314232.SKA53_01721"/>
<proteinExistence type="predicted"/>
<evidence type="ECO:0000313" key="3">
    <source>
        <dbReference type="Proteomes" id="UP000004507"/>
    </source>
</evidence>
<keyword evidence="1" id="KW-1133">Transmembrane helix</keyword>
<reference evidence="2 3" key="1">
    <citation type="submission" date="2006-01" db="EMBL/GenBank/DDBJ databases">
        <authorList>
            <person name="Hagstrom A."/>
            <person name="Ferriera S."/>
            <person name="Johnson J."/>
            <person name="Kravitz S."/>
            <person name="Halpern A."/>
            <person name="Remington K."/>
            <person name="Beeson K."/>
            <person name="Tran B."/>
            <person name="Rogers Y.-H."/>
            <person name="Friedman R."/>
            <person name="Venter J.C."/>
        </authorList>
    </citation>
    <scope>NUCLEOTIDE SEQUENCE [LARGE SCALE GENOMIC DNA]</scope>
    <source>
        <strain evidence="2 3">SKA53</strain>
    </source>
</reference>
<organism evidence="2 3">
    <name type="scientific">Yoonia vestfoldensis SKA53</name>
    <dbReference type="NCBI Taxonomy" id="314232"/>
    <lineage>
        <taxon>Bacteria</taxon>
        <taxon>Pseudomonadati</taxon>
        <taxon>Pseudomonadota</taxon>
        <taxon>Alphaproteobacteria</taxon>
        <taxon>Rhodobacterales</taxon>
        <taxon>Paracoccaceae</taxon>
        <taxon>Yoonia</taxon>
    </lineage>
</organism>
<dbReference type="AlphaFoldDB" id="A3V3L7"/>
<keyword evidence="3" id="KW-1185">Reference proteome</keyword>
<keyword evidence="1" id="KW-0472">Membrane</keyword>
<keyword evidence="1" id="KW-0812">Transmembrane</keyword>
<protein>
    <submittedName>
        <fullName evidence="2">Uncharacterized protein</fullName>
    </submittedName>
</protein>